<comment type="caution">
    <text evidence="4">Lacks conserved residue(s) required for the propagation of feature annotation.</text>
</comment>
<evidence type="ECO:0008006" key="11">
    <source>
        <dbReference type="Google" id="ProtNLM"/>
    </source>
</evidence>
<dbReference type="InterPro" id="IPR000859">
    <property type="entry name" value="CUB_dom"/>
</dbReference>
<dbReference type="InterPro" id="IPR035914">
    <property type="entry name" value="Sperma_CUB_dom_sf"/>
</dbReference>
<dbReference type="EMBL" id="CADEAL010004070">
    <property type="protein sequence ID" value="CAB1450924.1"/>
    <property type="molecule type" value="Genomic_DNA"/>
</dbReference>
<feature type="compositionally biased region" description="Pro residues" evidence="5">
    <location>
        <begin position="70"/>
        <end position="80"/>
    </location>
</feature>
<evidence type="ECO:0000313" key="10">
    <source>
        <dbReference type="Proteomes" id="UP001153269"/>
    </source>
</evidence>
<accession>A0A9N7VJZ7</accession>
<evidence type="ECO:0000256" key="3">
    <source>
        <dbReference type="PROSITE-ProRule" id="PRU00059"/>
    </source>
</evidence>
<feature type="domain" description="Sushi" evidence="8">
    <location>
        <begin position="834"/>
        <end position="893"/>
    </location>
</feature>
<dbReference type="InterPro" id="IPR035976">
    <property type="entry name" value="Sushi/SCR/CCP_sf"/>
</dbReference>
<dbReference type="PANTHER" id="PTHR24255:SF39">
    <property type="entry name" value="CUB AND SUSHI MULTIPLE DOMAINS 2"/>
    <property type="match status" value="1"/>
</dbReference>
<name>A0A9N7VJZ7_PLEPL</name>
<feature type="domain" description="CUB" evidence="7">
    <location>
        <begin position="1068"/>
        <end position="1177"/>
    </location>
</feature>
<feature type="domain" description="CUB" evidence="7">
    <location>
        <begin position="549"/>
        <end position="657"/>
    </location>
</feature>
<keyword evidence="1" id="KW-0645">Protease</keyword>
<feature type="disulfide bond" evidence="3">
    <location>
        <begin position="1068"/>
        <end position="1095"/>
    </location>
</feature>
<keyword evidence="6" id="KW-0812">Transmembrane</keyword>
<dbReference type="FunFam" id="2.60.120.290:FF:000001">
    <property type="entry name" value="CUB and sushi domain-containing protein 3 isoform X1"/>
    <property type="match status" value="6"/>
</dbReference>
<dbReference type="InterPro" id="IPR000436">
    <property type="entry name" value="Sushi_SCR_CCP_dom"/>
</dbReference>
<feature type="disulfide bond" evidence="4">
    <location>
        <begin position="344"/>
        <end position="371"/>
    </location>
</feature>
<feature type="domain" description="CUB" evidence="7">
    <location>
        <begin position="895"/>
        <end position="1003"/>
    </location>
</feature>
<evidence type="ECO:0000256" key="1">
    <source>
        <dbReference type="ARBA" id="ARBA00022825"/>
    </source>
</evidence>
<dbReference type="CDD" id="cd00041">
    <property type="entry name" value="CUB"/>
    <property type="match status" value="6"/>
</dbReference>
<evidence type="ECO:0000313" key="9">
    <source>
        <dbReference type="EMBL" id="CAB1450924.1"/>
    </source>
</evidence>
<dbReference type="Gene3D" id="2.10.70.10">
    <property type="entry name" value="Complement Module, domain 1"/>
    <property type="match status" value="6"/>
</dbReference>
<dbReference type="FunFam" id="2.10.70.10:FF:000002">
    <property type="entry name" value="CUB and Sushi multiple domains 3"/>
    <property type="match status" value="5"/>
</dbReference>
<feature type="domain" description="CUB" evidence="7">
    <location>
        <begin position="721"/>
        <end position="831"/>
    </location>
</feature>
<evidence type="ECO:0000259" key="7">
    <source>
        <dbReference type="PROSITE" id="PS01180"/>
    </source>
</evidence>
<feature type="domain" description="Sushi" evidence="8">
    <location>
        <begin position="662"/>
        <end position="719"/>
    </location>
</feature>
<feature type="domain" description="Sushi" evidence="8">
    <location>
        <begin position="1006"/>
        <end position="1066"/>
    </location>
</feature>
<dbReference type="Proteomes" id="UP001153269">
    <property type="component" value="Unassembled WGS sequence"/>
</dbReference>
<keyword evidence="4" id="KW-0768">Sushi</keyword>
<dbReference type="SUPFAM" id="SSF57535">
    <property type="entry name" value="Complement control module/SCR domain"/>
    <property type="match status" value="6"/>
</dbReference>
<feature type="disulfide bond" evidence="4">
    <location>
        <begin position="690"/>
        <end position="717"/>
    </location>
</feature>
<dbReference type="PANTHER" id="PTHR24255">
    <property type="entry name" value="COMPLEMENT COMPONENT 1, S SUBCOMPONENT-RELATED"/>
    <property type="match status" value="1"/>
</dbReference>
<evidence type="ECO:0000256" key="2">
    <source>
        <dbReference type="ARBA" id="ARBA00023157"/>
    </source>
</evidence>
<keyword evidence="1" id="KW-0720">Serine protease</keyword>
<dbReference type="GO" id="GO:0005615">
    <property type="term" value="C:extracellular space"/>
    <property type="evidence" value="ECO:0007669"/>
    <property type="project" value="TreeGrafter"/>
</dbReference>
<dbReference type="SUPFAM" id="SSF49854">
    <property type="entry name" value="Spermadhesin, CUB domain"/>
    <property type="match status" value="7"/>
</dbReference>
<feature type="domain" description="Sushi" evidence="8">
    <location>
        <begin position="486"/>
        <end position="547"/>
    </location>
</feature>
<keyword evidence="6" id="KW-1133">Transmembrane helix</keyword>
<sequence>MTANSVMVIKLTFEDFDLERGYDTLTVGDGEVIGDQKTVFHVQRLVFHVIVFFLFLSLSSSPFFLLGTHPSPPPPSPPPSSSALRAPGSTPRSPLYPPSLLSLFLSGTTTPDLVVSTSHQMWLNFKTDDTSGSLGFKVSFEGKDPSHILAGLACCMKKLDSFETTLRCFIISKFHRNSQLGNDRVVSALHRRPRVELNVFSGSCTPPALRLPDILSSGTFSFRFGLKLALSAPLPLKVTSTCKIDELSCDRGRLRIAIHPNTNTGSTGRLRLRRQRGSSTNQKGLIPTSSSLKCPWTQDTEPQIVPDSCTDEIDQGSCGDPGVPAYGKREGAGFRHGDRLYFECLPAFELVGKKNITCQKNNQWSAKKPSCVFSCFFNFTTPSGVLLSPNYPQEYGNNMHCVWLIISNPESRINLAFNDLSMEKQFDFLSIKDGGKAESPILGTFSGDVLPPPITTSAHVARLEFLTDHTYTDRGFNITFTTFRHNECPDPGVPVNGKRFGESLQLGSSISFLCEEGFVKTHGSQTVSCILKDGNVVWDNAVPRCEAPCGGELKAPSGIILSPGWPELYKEALNCEWIIEAPPGYPIKIIFDKFRTEVNYDVLEVRDGRFPSSPMIGSYQGTQVPQFLISTSNFVFLLFSTDKSHSDIGFRIRYETLQLQSDHCVDPGIPVNGQRHGNDFYVGALVTFSCEFGYTLSDAEPLECEPNFQWSRPLPSCDALCGGYIQGNVGTILSPGFPDFYPHNLNCTWIIETSHGKGVQFHFHTFHLESPHDHLLVTENGSFSQPLWRLTGSTLPSPLSAGLFGNYTAQIRFLSDFSVSYEGFNITFSEYDLEPCEDPGIPPYSTRKGLQYGVGDALIFSCFPGYRLEGPARVVCLGGRRRVWSSPLPRCVAECGSSVTGMQGVLLSPNYPGYYGNNHECIYSIQTQPGKGIQLRARDFRLEEDDMLKVFDGSSNNARLLGLFTGSEMLDTTLNSTSSSMWLEFISNADNNSKGFELHFTSFELVKCEDPGVPQFGYKKEDKGHFAGSSVSYSCDPGYTLKGPEALTCLRGERRAWNSPLPICFAECGGTIKDEPSGRILSPGYPAPYEHNLHCMWSIEAAPGSTISLHFLVFHTEEVHDVLRIWDGPQDGGVLLRELSGSMLPPDAHSTFNTVSLQFTTDFFTSKQGFALQFSVSTATSCNDPGMPTNGTRSGDSREPGDHVAFQCDPGYILQGANRITCTEINGRYFWQPDPPTCTAPCGGNLTGPSGLILSPDYPEPYPHGRECDWTVTVTEDYVIALSFNQFSLEPSYDFLHIYDGPDSLSPLLGSFYGTDVPERIESSSNTLFLAFRSDASLSSNGFVLQYTGERDYWCEICFREKNGGVGAAASRSPPRHLCRGLPGRHY</sequence>
<proteinExistence type="predicted"/>
<feature type="domain" description="Sushi" evidence="8">
    <location>
        <begin position="316"/>
        <end position="373"/>
    </location>
</feature>
<dbReference type="Pfam" id="PF00084">
    <property type="entry name" value="Sushi"/>
    <property type="match status" value="6"/>
</dbReference>
<keyword evidence="1" id="KW-0378">Hydrolase</keyword>
<dbReference type="CDD" id="cd00033">
    <property type="entry name" value="CCP"/>
    <property type="match status" value="6"/>
</dbReference>
<dbReference type="SMART" id="SM00042">
    <property type="entry name" value="CUB"/>
    <property type="match status" value="6"/>
</dbReference>
<feature type="domain" description="CUB" evidence="7">
    <location>
        <begin position="375"/>
        <end position="483"/>
    </location>
</feature>
<feature type="domain" description="Sushi" evidence="8">
    <location>
        <begin position="1180"/>
        <end position="1240"/>
    </location>
</feature>
<evidence type="ECO:0000256" key="4">
    <source>
        <dbReference type="PROSITE-ProRule" id="PRU00302"/>
    </source>
</evidence>
<reference evidence="9" key="1">
    <citation type="submission" date="2020-03" db="EMBL/GenBank/DDBJ databases">
        <authorList>
            <person name="Weist P."/>
        </authorList>
    </citation>
    <scope>NUCLEOTIDE SEQUENCE</scope>
</reference>
<dbReference type="SMART" id="SM00032">
    <property type="entry name" value="CCP"/>
    <property type="match status" value="6"/>
</dbReference>
<gene>
    <name evidence="9" type="ORF">PLEPLA_LOCUS38616</name>
</gene>
<dbReference type="GO" id="GO:0004252">
    <property type="term" value="F:serine-type endopeptidase activity"/>
    <property type="evidence" value="ECO:0007669"/>
    <property type="project" value="TreeGrafter"/>
</dbReference>
<evidence type="ECO:0000259" key="8">
    <source>
        <dbReference type="PROSITE" id="PS50923"/>
    </source>
</evidence>
<evidence type="ECO:0000256" key="5">
    <source>
        <dbReference type="SAM" id="MobiDB-lite"/>
    </source>
</evidence>
<evidence type="ECO:0000256" key="6">
    <source>
        <dbReference type="SAM" id="Phobius"/>
    </source>
</evidence>
<keyword evidence="2 4" id="KW-1015">Disulfide bond</keyword>
<feature type="domain" description="CUB" evidence="7">
    <location>
        <begin position="1242"/>
        <end position="1350"/>
    </location>
</feature>
<dbReference type="Gene3D" id="2.60.120.290">
    <property type="entry name" value="Spermadhesin, CUB domain"/>
    <property type="match status" value="7"/>
</dbReference>
<protein>
    <recommendedName>
        <fullName evidence="11">CUB and Sushi multiple domains 2</fullName>
    </recommendedName>
</protein>
<comment type="caution">
    <text evidence="9">The sequence shown here is derived from an EMBL/GenBank/DDBJ whole genome shotgun (WGS) entry which is preliminary data.</text>
</comment>
<keyword evidence="10" id="KW-1185">Reference proteome</keyword>
<feature type="transmembrane region" description="Helical" evidence="6">
    <location>
        <begin position="45"/>
        <end position="66"/>
    </location>
</feature>
<dbReference type="Pfam" id="PF00431">
    <property type="entry name" value="CUB"/>
    <property type="match status" value="6"/>
</dbReference>
<keyword evidence="6" id="KW-0472">Membrane</keyword>
<dbReference type="PROSITE" id="PS50923">
    <property type="entry name" value="SUSHI"/>
    <property type="match status" value="6"/>
</dbReference>
<dbReference type="PROSITE" id="PS01180">
    <property type="entry name" value="CUB"/>
    <property type="match status" value="6"/>
</dbReference>
<feature type="region of interest" description="Disordered" evidence="5">
    <location>
        <begin position="69"/>
        <end position="92"/>
    </location>
</feature>
<organism evidence="9 10">
    <name type="scientific">Pleuronectes platessa</name>
    <name type="common">European plaice</name>
    <dbReference type="NCBI Taxonomy" id="8262"/>
    <lineage>
        <taxon>Eukaryota</taxon>
        <taxon>Metazoa</taxon>
        <taxon>Chordata</taxon>
        <taxon>Craniata</taxon>
        <taxon>Vertebrata</taxon>
        <taxon>Euteleostomi</taxon>
        <taxon>Actinopterygii</taxon>
        <taxon>Neopterygii</taxon>
        <taxon>Teleostei</taxon>
        <taxon>Neoteleostei</taxon>
        <taxon>Acanthomorphata</taxon>
        <taxon>Carangaria</taxon>
        <taxon>Pleuronectiformes</taxon>
        <taxon>Pleuronectoidei</taxon>
        <taxon>Pleuronectidae</taxon>
        <taxon>Pleuronectes</taxon>
    </lineage>
</organism>